<dbReference type="EMBL" id="CP061800">
    <property type="protein sequence ID" value="QTA93745.1"/>
    <property type="molecule type" value="Genomic_DNA"/>
</dbReference>
<reference evidence="1" key="1">
    <citation type="journal article" date="2021" name="Microb. Physiol.">
        <title>Proteogenomic Insights into the Physiology of Marine, Sulfate-Reducing, Filamentous Desulfonema limicola and Desulfonema magnum.</title>
        <authorList>
            <person name="Schnaars V."/>
            <person name="Wohlbrand L."/>
            <person name="Scheve S."/>
            <person name="Hinrichs C."/>
            <person name="Reinhardt R."/>
            <person name="Rabus R."/>
        </authorList>
    </citation>
    <scope>NUCLEOTIDE SEQUENCE</scope>
    <source>
        <strain evidence="1">4be13</strain>
    </source>
</reference>
<accession>A0A975BZS2</accession>
<gene>
    <name evidence="1" type="ORF">dnm_098490</name>
</gene>
<protein>
    <submittedName>
        <fullName evidence="1">Uncharacterized protein</fullName>
    </submittedName>
</protein>
<dbReference type="AlphaFoldDB" id="A0A975BZS2"/>
<name>A0A975BZS2_9BACT</name>
<evidence type="ECO:0000313" key="2">
    <source>
        <dbReference type="Proteomes" id="UP000663722"/>
    </source>
</evidence>
<dbReference type="Proteomes" id="UP000663722">
    <property type="component" value="Chromosome"/>
</dbReference>
<proteinExistence type="predicted"/>
<dbReference type="PROSITE" id="PS51257">
    <property type="entry name" value="PROKAR_LIPOPROTEIN"/>
    <property type="match status" value="1"/>
</dbReference>
<organism evidence="1 2">
    <name type="scientific">Desulfonema magnum</name>
    <dbReference type="NCBI Taxonomy" id="45655"/>
    <lineage>
        <taxon>Bacteria</taxon>
        <taxon>Pseudomonadati</taxon>
        <taxon>Thermodesulfobacteriota</taxon>
        <taxon>Desulfobacteria</taxon>
        <taxon>Desulfobacterales</taxon>
        <taxon>Desulfococcaceae</taxon>
        <taxon>Desulfonema</taxon>
    </lineage>
</organism>
<dbReference type="KEGG" id="dmm:dnm_098490"/>
<keyword evidence="2" id="KW-1185">Reference proteome</keyword>
<evidence type="ECO:0000313" key="1">
    <source>
        <dbReference type="EMBL" id="QTA93745.1"/>
    </source>
</evidence>
<sequence>MLGKTAKLSSFVVTGSSCPFIRTCIRAEISRFQDYCAGSAKDLRGLKNLGGLMAAF</sequence>